<evidence type="ECO:0000259" key="1">
    <source>
        <dbReference type="Pfam" id="PF01869"/>
    </source>
</evidence>
<evidence type="ECO:0000313" key="2">
    <source>
        <dbReference type="EMBL" id="GLY91893.1"/>
    </source>
</evidence>
<dbReference type="SUPFAM" id="SSF53067">
    <property type="entry name" value="Actin-like ATPase domain"/>
    <property type="match status" value="2"/>
</dbReference>
<dbReference type="RefSeq" id="WP_285583808.1">
    <property type="nucleotide sequence ID" value="NZ_BSTK01000023.1"/>
</dbReference>
<dbReference type="GO" id="GO:0016301">
    <property type="term" value="F:kinase activity"/>
    <property type="evidence" value="ECO:0007669"/>
    <property type="project" value="UniProtKB-KW"/>
</dbReference>
<name>A0A9W6SE99_9ACTN</name>
<accession>A0A9W6SE99</accession>
<keyword evidence="2" id="KW-0808">Transferase</keyword>
<dbReference type="Gene3D" id="3.30.420.40">
    <property type="match status" value="2"/>
</dbReference>
<dbReference type="AlphaFoldDB" id="A0A9W6SE99"/>
<comment type="caution">
    <text evidence="2">The sequence shown here is derived from an EMBL/GenBank/DDBJ whole genome shotgun (WGS) entry which is preliminary data.</text>
</comment>
<keyword evidence="3" id="KW-1185">Reference proteome</keyword>
<dbReference type="InterPro" id="IPR052519">
    <property type="entry name" value="Euk-type_GlcNAc_Kinase"/>
</dbReference>
<sequence>MTRLVLAVDGGNSKTDVALVDPAGTLLAWVRGPGCALDVPAVAALIARLADAAAASAGVALADAHAACYLAGVDVPWQASARREALASLGVFGSVEVGNDAWALLRLGAQSEAPAVGVVCGAGLKGVARAGSVAWEFPSLGWQTGDLSGAGDFLARETVRVAARAEDGRGPSTTLREAVCSALGVPSVRAVGERLLAGSLTEEALGVLVPVVLDQAISGDPVAAGVVGELATEVATMARAARRTLGGEGPWTLVLGGGLFADPAGRLLSAVRKAAPELEREFTLAVVDAPPVAGAALLGLDRTGAAAGVETVRRAFLTRSPSDVIDLR</sequence>
<evidence type="ECO:0000313" key="3">
    <source>
        <dbReference type="Proteomes" id="UP001165074"/>
    </source>
</evidence>
<dbReference type="PANTHER" id="PTHR43190">
    <property type="entry name" value="N-ACETYL-D-GLUCOSAMINE KINASE"/>
    <property type="match status" value="1"/>
</dbReference>
<proteinExistence type="predicted"/>
<dbReference type="EMBL" id="BSTK01000023">
    <property type="protein sequence ID" value="GLY91893.1"/>
    <property type="molecule type" value="Genomic_DNA"/>
</dbReference>
<keyword evidence="2" id="KW-0418">Kinase</keyword>
<dbReference type="PANTHER" id="PTHR43190:SF3">
    <property type="entry name" value="N-ACETYL-D-GLUCOSAMINE KINASE"/>
    <property type="match status" value="1"/>
</dbReference>
<organism evidence="2 3">
    <name type="scientific">Actinoallomurus iriomotensis</name>
    <dbReference type="NCBI Taxonomy" id="478107"/>
    <lineage>
        <taxon>Bacteria</taxon>
        <taxon>Bacillati</taxon>
        <taxon>Actinomycetota</taxon>
        <taxon>Actinomycetes</taxon>
        <taxon>Streptosporangiales</taxon>
        <taxon>Thermomonosporaceae</taxon>
        <taxon>Actinoallomurus</taxon>
    </lineage>
</organism>
<reference evidence="2" key="1">
    <citation type="submission" date="2023-03" db="EMBL/GenBank/DDBJ databases">
        <title>Actinoallomurus iriomotensis NBRC 103684.</title>
        <authorList>
            <person name="Ichikawa N."/>
            <person name="Sato H."/>
            <person name="Tonouchi N."/>
        </authorList>
    </citation>
    <scope>NUCLEOTIDE SEQUENCE</scope>
    <source>
        <strain evidence="2">NBRC 103684</strain>
    </source>
</reference>
<protein>
    <submittedName>
        <fullName evidence="2">N-acetylglucosamine kinase</fullName>
    </submittedName>
</protein>
<dbReference type="InterPro" id="IPR002731">
    <property type="entry name" value="ATPase_BadF"/>
</dbReference>
<dbReference type="Pfam" id="PF01869">
    <property type="entry name" value="BcrAD_BadFG"/>
    <property type="match status" value="1"/>
</dbReference>
<gene>
    <name evidence="2" type="ORF">Airi02_098210</name>
</gene>
<feature type="domain" description="ATPase BadF/BadG/BcrA/BcrD type" evidence="1">
    <location>
        <begin position="8"/>
        <end position="298"/>
    </location>
</feature>
<dbReference type="Proteomes" id="UP001165074">
    <property type="component" value="Unassembled WGS sequence"/>
</dbReference>
<dbReference type="InterPro" id="IPR043129">
    <property type="entry name" value="ATPase_NBD"/>
</dbReference>